<dbReference type="AlphaFoldDB" id="M2Q7G7"/>
<proteinExistence type="predicted"/>
<feature type="compositionally biased region" description="Basic and acidic residues" evidence="1">
    <location>
        <begin position="252"/>
        <end position="291"/>
    </location>
</feature>
<feature type="compositionally biased region" description="Basic residues" evidence="1">
    <location>
        <begin position="292"/>
        <end position="310"/>
    </location>
</feature>
<evidence type="ECO:0000313" key="3">
    <source>
        <dbReference type="Proteomes" id="UP000011755"/>
    </source>
</evidence>
<dbReference type="EMBL" id="KB444807">
    <property type="protein sequence ID" value="EMD45414.1"/>
    <property type="molecule type" value="Genomic_DNA"/>
</dbReference>
<evidence type="ECO:0000256" key="1">
    <source>
        <dbReference type="SAM" id="MobiDB-lite"/>
    </source>
</evidence>
<name>M2Q7G7_ENTHI</name>
<dbReference type="OrthoDB" id="30605at2759"/>
<feature type="compositionally biased region" description="Low complexity" evidence="1">
    <location>
        <begin position="199"/>
        <end position="225"/>
    </location>
</feature>
<sequence length="310" mass="36483">MEKLEEEQTELIRKPLNENGVDVTEIENHGVIIINNSPDSIEVIKPNELFNRMLWKYLILLSFLFIFCHALICNETNCSTIENNSTKESKEFIQNKNTKTHKTSFKEKRKDNQTIQIKHSTNTIKTNDTQQNIKKYKKHQLIHKNQLKGSENNTIDNGIEEITNNTIITQDPISKKKKIIEKKKKAITKKHSEKHENNKTSLLTNTTNTTNSSLENNSKISLLTNKKIKEKTNKEKGAQKKQIRNEKKRPKEGKVKDQEKIMKKKFIEERSRIKKEKNRERYQEKLKEKLQKKINGKQSKKKTTLKRVHN</sequence>
<gene>
    <name evidence="2" type="ORF">EHI5A_031450</name>
</gene>
<accession>M2Q7G7</accession>
<protein>
    <submittedName>
        <fullName evidence="2">Uncharacterized protein</fullName>
    </submittedName>
</protein>
<evidence type="ECO:0000313" key="2">
    <source>
        <dbReference type="EMBL" id="EMD45414.1"/>
    </source>
</evidence>
<feature type="compositionally biased region" description="Basic residues" evidence="1">
    <location>
        <begin position="239"/>
        <end position="251"/>
    </location>
</feature>
<dbReference type="Proteomes" id="UP000011755">
    <property type="component" value="Unassembled WGS sequence"/>
</dbReference>
<organism evidence="2 3">
    <name type="scientific">Entamoeba histolytica KU27</name>
    <dbReference type="NCBI Taxonomy" id="885311"/>
    <lineage>
        <taxon>Eukaryota</taxon>
        <taxon>Amoebozoa</taxon>
        <taxon>Evosea</taxon>
        <taxon>Archamoebae</taxon>
        <taxon>Mastigamoebida</taxon>
        <taxon>Entamoebidae</taxon>
        <taxon>Entamoeba</taxon>
    </lineage>
</organism>
<feature type="region of interest" description="Disordered" evidence="1">
    <location>
        <begin position="186"/>
        <end position="310"/>
    </location>
</feature>
<dbReference type="VEuPathDB" id="AmoebaDB:EHI5A_031450"/>
<reference evidence="2 3" key="1">
    <citation type="submission" date="2013-02" db="EMBL/GenBank/DDBJ databases">
        <authorList>
            <person name="Hannick L."/>
            <person name="Zafar N."/>
            <person name="Lorenzi H."/>
            <person name="Ali I.A."/>
            <person name="Petri W.P."/>
            <person name="Caler E."/>
        </authorList>
    </citation>
    <scope>NUCLEOTIDE SEQUENCE [LARGE SCALE GENOMIC DNA]</scope>
    <source>
        <strain evidence="2 3">KU27</strain>
    </source>
</reference>